<comment type="catalytic activity">
    <reaction evidence="8">
        <text>L-threonyl-[protein] + ATP = O-phospho-L-threonyl-[protein] + ADP + H(+)</text>
        <dbReference type="Rhea" id="RHEA:46608"/>
        <dbReference type="Rhea" id="RHEA-COMP:11060"/>
        <dbReference type="Rhea" id="RHEA-COMP:11605"/>
        <dbReference type="ChEBI" id="CHEBI:15378"/>
        <dbReference type="ChEBI" id="CHEBI:30013"/>
        <dbReference type="ChEBI" id="CHEBI:30616"/>
        <dbReference type="ChEBI" id="CHEBI:61977"/>
        <dbReference type="ChEBI" id="CHEBI:456216"/>
        <dbReference type="EC" id="2.7.11.1"/>
    </reaction>
</comment>
<dbReference type="Proteomes" id="UP000692954">
    <property type="component" value="Unassembled WGS sequence"/>
</dbReference>
<dbReference type="InterPro" id="IPR008271">
    <property type="entry name" value="Ser/Thr_kinase_AS"/>
</dbReference>
<sequence>MKQRPTTAKVPKTIDQKEIQQLHDLDSRQYQLIGSNLSHFTILNELGKGSYGVVYKVKSTQDGNIYVLKKINLTHLKPKHQAEALKEAQLLRKLKHPNIITYYMSFIELDNLCIIMEYAEGGDLQKLLKDYKERRKFMQEETIWEMSRELSSALQHLHENNIIHRDIKTLNVFLTKDKHVKLGDLGVSKIFNSDTALQGTRVGTPLYLSPELVQHQPYDYKVDIWALGCVVFYMAALEPPFQGENLIALGYSIVNRAPKGLPPQYSTRLSQFIWKLLEKIPALRPSIQEVNTIYFQQRSQGQRISQQLDEGLPQMQYQQHQLQRPQTSNPKTYAMQAQETEKMKKTRKPQQQDLISNGSDTIYMGDVIEMTQKQIENEQISRAQQYQQLLKDQQEKLEKERLERERIDRERQERMDRERQERLEKERLDRLEKQERLEKEKMQKLERERQQKELQEQERLKQIEQQESKYNQQQYQQQQVIKIQSNQVELYIQDIDDKQFQEERKNSFSLEQQPKFKLEIKHTKPQNTYKQNVQIRPLSAQARGSSFANISCRAKLIPVQQNQSVKEVKKFTILDLNPNSSQPSMHQDTPIQQEPYIKYPNTNGGQNTVINNVNNIVNNQPNKTKENIRIKSALILSYSNKRQQQDPQSNQIVKHYTLKDLVES</sequence>
<feature type="region of interest" description="Disordered" evidence="12">
    <location>
        <begin position="337"/>
        <end position="357"/>
    </location>
</feature>
<feature type="domain" description="Protein kinase" evidence="13">
    <location>
        <begin position="40"/>
        <end position="295"/>
    </location>
</feature>
<evidence type="ECO:0000313" key="15">
    <source>
        <dbReference type="Proteomes" id="UP000692954"/>
    </source>
</evidence>
<dbReference type="FunFam" id="3.30.200.20:FF:000097">
    <property type="entry name" value="Probable serine/threonine-protein kinase nek1"/>
    <property type="match status" value="1"/>
</dbReference>
<keyword evidence="15" id="KW-1185">Reference proteome</keyword>
<evidence type="ECO:0000256" key="12">
    <source>
        <dbReference type="SAM" id="MobiDB-lite"/>
    </source>
</evidence>
<dbReference type="GO" id="GO:0004674">
    <property type="term" value="F:protein serine/threonine kinase activity"/>
    <property type="evidence" value="ECO:0007669"/>
    <property type="project" value="UniProtKB-KW"/>
</dbReference>
<dbReference type="SMART" id="SM00220">
    <property type="entry name" value="S_TKc"/>
    <property type="match status" value="1"/>
</dbReference>
<dbReference type="InterPro" id="IPR051131">
    <property type="entry name" value="NEK_Ser/Thr_kinase_NIMA"/>
</dbReference>
<dbReference type="PROSITE" id="PS00108">
    <property type="entry name" value="PROTEIN_KINASE_ST"/>
    <property type="match status" value="1"/>
</dbReference>
<dbReference type="InterPro" id="IPR017441">
    <property type="entry name" value="Protein_kinase_ATP_BS"/>
</dbReference>
<comment type="caution">
    <text evidence="14">The sequence shown here is derived from an EMBL/GenBank/DDBJ whole genome shotgun (WGS) entry which is preliminary data.</text>
</comment>
<evidence type="ECO:0000256" key="7">
    <source>
        <dbReference type="ARBA" id="ARBA00022840"/>
    </source>
</evidence>
<organism evidence="14 15">
    <name type="scientific">Paramecium sonneborni</name>
    <dbReference type="NCBI Taxonomy" id="65129"/>
    <lineage>
        <taxon>Eukaryota</taxon>
        <taxon>Sar</taxon>
        <taxon>Alveolata</taxon>
        <taxon>Ciliophora</taxon>
        <taxon>Intramacronucleata</taxon>
        <taxon>Oligohymenophorea</taxon>
        <taxon>Peniculida</taxon>
        <taxon>Parameciidae</taxon>
        <taxon>Paramecium</taxon>
    </lineage>
</organism>
<evidence type="ECO:0000256" key="11">
    <source>
        <dbReference type="SAM" id="Coils"/>
    </source>
</evidence>
<keyword evidence="6" id="KW-0418">Kinase</keyword>
<evidence type="ECO:0000256" key="4">
    <source>
        <dbReference type="ARBA" id="ARBA00022679"/>
    </source>
</evidence>
<evidence type="ECO:0000256" key="9">
    <source>
        <dbReference type="ARBA" id="ARBA00048679"/>
    </source>
</evidence>
<comment type="similarity">
    <text evidence="1">Belongs to the protein kinase superfamily. NEK Ser/Thr protein kinase family. NIMA subfamily.</text>
</comment>
<evidence type="ECO:0000256" key="5">
    <source>
        <dbReference type="ARBA" id="ARBA00022741"/>
    </source>
</evidence>
<dbReference type="AlphaFoldDB" id="A0A8S1PQ34"/>
<feature type="coiled-coil region" evidence="11">
    <location>
        <begin position="376"/>
        <end position="473"/>
    </location>
</feature>
<dbReference type="CDD" id="cd08215">
    <property type="entry name" value="STKc_Nek"/>
    <property type="match status" value="1"/>
</dbReference>
<evidence type="ECO:0000256" key="8">
    <source>
        <dbReference type="ARBA" id="ARBA00047899"/>
    </source>
</evidence>
<dbReference type="PROSITE" id="PS50011">
    <property type="entry name" value="PROTEIN_KINASE_DOM"/>
    <property type="match status" value="1"/>
</dbReference>
<keyword evidence="3" id="KW-0723">Serine/threonine-protein kinase</keyword>
<dbReference type="EMBL" id="CAJJDN010000084">
    <property type="protein sequence ID" value="CAD8105265.1"/>
    <property type="molecule type" value="Genomic_DNA"/>
</dbReference>
<keyword evidence="11" id="KW-0175">Coiled coil</keyword>
<dbReference type="GO" id="GO:0005524">
    <property type="term" value="F:ATP binding"/>
    <property type="evidence" value="ECO:0007669"/>
    <property type="project" value="UniProtKB-UniRule"/>
</dbReference>
<dbReference type="PANTHER" id="PTHR44899:SF3">
    <property type="entry name" value="SERINE_THREONINE-PROTEIN KINASE NEK1"/>
    <property type="match status" value="1"/>
</dbReference>
<keyword evidence="7 10" id="KW-0067">ATP-binding</keyword>
<keyword evidence="4" id="KW-0808">Transferase</keyword>
<gene>
    <name evidence="14" type="ORF">PSON_ATCC_30995.1.T0840051</name>
</gene>
<dbReference type="OrthoDB" id="248923at2759"/>
<accession>A0A8S1PQ34</accession>
<feature type="binding site" evidence="10">
    <location>
        <position position="69"/>
    </location>
    <ligand>
        <name>ATP</name>
        <dbReference type="ChEBI" id="CHEBI:30616"/>
    </ligand>
</feature>
<dbReference type="Pfam" id="PF00069">
    <property type="entry name" value="Pkinase"/>
    <property type="match status" value="1"/>
</dbReference>
<name>A0A8S1PQ34_9CILI</name>
<dbReference type="InterPro" id="IPR000719">
    <property type="entry name" value="Prot_kinase_dom"/>
</dbReference>
<dbReference type="PANTHER" id="PTHR44899">
    <property type="entry name" value="CAMK FAMILY PROTEIN KINASE"/>
    <property type="match status" value="1"/>
</dbReference>
<evidence type="ECO:0000256" key="2">
    <source>
        <dbReference type="ARBA" id="ARBA00012513"/>
    </source>
</evidence>
<evidence type="ECO:0000256" key="10">
    <source>
        <dbReference type="PROSITE-ProRule" id="PRU10141"/>
    </source>
</evidence>
<protein>
    <recommendedName>
        <fullName evidence="2">non-specific serine/threonine protein kinase</fullName>
        <ecNumber evidence="2">2.7.11.1</ecNumber>
    </recommendedName>
</protein>
<dbReference type="PROSITE" id="PS00107">
    <property type="entry name" value="PROTEIN_KINASE_ATP"/>
    <property type="match status" value="1"/>
</dbReference>
<evidence type="ECO:0000259" key="13">
    <source>
        <dbReference type="PROSITE" id="PS50011"/>
    </source>
</evidence>
<evidence type="ECO:0000256" key="6">
    <source>
        <dbReference type="ARBA" id="ARBA00022777"/>
    </source>
</evidence>
<comment type="catalytic activity">
    <reaction evidence="9">
        <text>L-seryl-[protein] + ATP = O-phospho-L-seryl-[protein] + ADP + H(+)</text>
        <dbReference type="Rhea" id="RHEA:17989"/>
        <dbReference type="Rhea" id="RHEA-COMP:9863"/>
        <dbReference type="Rhea" id="RHEA-COMP:11604"/>
        <dbReference type="ChEBI" id="CHEBI:15378"/>
        <dbReference type="ChEBI" id="CHEBI:29999"/>
        <dbReference type="ChEBI" id="CHEBI:30616"/>
        <dbReference type="ChEBI" id="CHEBI:83421"/>
        <dbReference type="ChEBI" id="CHEBI:456216"/>
        <dbReference type="EC" id="2.7.11.1"/>
    </reaction>
</comment>
<reference evidence="14" key="1">
    <citation type="submission" date="2021-01" db="EMBL/GenBank/DDBJ databases">
        <authorList>
            <consortium name="Genoscope - CEA"/>
            <person name="William W."/>
        </authorList>
    </citation>
    <scope>NUCLEOTIDE SEQUENCE</scope>
</reference>
<evidence type="ECO:0000256" key="1">
    <source>
        <dbReference type="ARBA" id="ARBA00010886"/>
    </source>
</evidence>
<evidence type="ECO:0000313" key="14">
    <source>
        <dbReference type="EMBL" id="CAD8105265.1"/>
    </source>
</evidence>
<dbReference type="EC" id="2.7.11.1" evidence="2"/>
<proteinExistence type="inferred from homology"/>
<evidence type="ECO:0000256" key="3">
    <source>
        <dbReference type="ARBA" id="ARBA00022527"/>
    </source>
</evidence>
<keyword evidence="5 10" id="KW-0547">Nucleotide-binding</keyword>